<keyword evidence="4" id="KW-0067">ATP-binding</keyword>
<dbReference type="SUPFAM" id="SSF81665">
    <property type="entry name" value="Calcium ATPase, transmembrane domain M"/>
    <property type="match status" value="1"/>
</dbReference>
<dbReference type="InterPro" id="IPR044492">
    <property type="entry name" value="P_typ_ATPase_HD_dom"/>
</dbReference>
<dbReference type="Gene3D" id="3.40.50.1000">
    <property type="entry name" value="HAD superfamily/HAD-like"/>
    <property type="match status" value="1"/>
</dbReference>
<accession>A0A2T9WMB7</accession>
<gene>
    <name evidence="10" type="ORF">DDW03_001000</name>
    <name evidence="11" type="ORF">DDW03_00470</name>
</gene>
<reference evidence="11" key="1">
    <citation type="journal article" date="2015" name="Appl. Environ. Microbiol.">
        <title>Nanoarchaeota, Their Sulfolobales Host, and Nanoarchaeota Virus Distribution across Yellowstone National Park Hot Springs.</title>
        <authorList>
            <person name="Munson-McGee J.H."/>
            <person name="Field E.K."/>
            <person name="Bateson M."/>
            <person name="Rooney C."/>
            <person name="Stepanauskas R."/>
            <person name="Young M.J."/>
        </authorList>
    </citation>
    <scope>NUCLEOTIDE SEQUENCE [LARGE SCALE GENOMIC DNA]</scope>
    <source>
        <strain evidence="11">SCGC AB-777_F03</strain>
    </source>
</reference>
<dbReference type="InterPro" id="IPR018303">
    <property type="entry name" value="ATPase_P-typ_P_site"/>
</dbReference>
<evidence type="ECO:0000256" key="6">
    <source>
        <dbReference type="ARBA" id="ARBA00022989"/>
    </source>
</evidence>
<comment type="subcellular location">
    <subcellularLocation>
        <location evidence="1">Membrane</location>
        <topology evidence="1">Multi-pass membrane protein</topology>
    </subcellularLocation>
</comment>
<dbReference type="InterPro" id="IPR004014">
    <property type="entry name" value="ATPase_P-typ_cation-transptr_N"/>
</dbReference>
<dbReference type="InterPro" id="IPR036412">
    <property type="entry name" value="HAD-like_sf"/>
</dbReference>
<feature type="transmembrane region" description="Helical" evidence="8">
    <location>
        <begin position="735"/>
        <end position="756"/>
    </location>
</feature>
<reference evidence="10" key="4">
    <citation type="submission" date="2021-11" db="EMBL/GenBank/DDBJ databases">
        <authorList>
            <person name="Munson-Mcgee J."/>
            <person name="Field E."/>
            <person name="Bateson M."/>
            <person name="Rooney C."/>
            <person name="Stepanauskas R."/>
            <person name="Young M."/>
        </authorList>
    </citation>
    <scope>NUCLEOTIDE SEQUENCE</scope>
    <source>
        <strain evidence="10">SCGC AB-777_F03</strain>
    </source>
</reference>
<feature type="transmembrane region" description="Helical" evidence="8">
    <location>
        <begin position="664"/>
        <end position="687"/>
    </location>
</feature>
<dbReference type="EMBL" id="QEFP01000001">
    <property type="protein sequence ID" value="PVU68986.1"/>
    <property type="molecule type" value="Genomic_DNA"/>
</dbReference>
<keyword evidence="2 8" id="KW-0812">Transmembrane</keyword>
<dbReference type="Pfam" id="PF00122">
    <property type="entry name" value="E1-E2_ATPase"/>
    <property type="match status" value="1"/>
</dbReference>
<dbReference type="SMART" id="SM00831">
    <property type="entry name" value="Cation_ATPase_N"/>
    <property type="match status" value="1"/>
</dbReference>
<dbReference type="InterPro" id="IPR023299">
    <property type="entry name" value="ATPase_P-typ_cyto_dom_N"/>
</dbReference>
<dbReference type="PRINTS" id="PR00120">
    <property type="entry name" value="HATPASE"/>
</dbReference>
<dbReference type="PRINTS" id="PR00119">
    <property type="entry name" value="CATATPASE"/>
</dbReference>
<keyword evidence="7 8" id="KW-0472">Membrane</keyword>
<feature type="transmembrane region" description="Helical" evidence="8">
    <location>
        <begin position="818"/>
        <end position="843"/>
    </location>
</feature>
<dbReference type="Pfam" id="PF00702">
    <property type="entry name" value="Hydrolase"/>
    <property type="match status" value="1"/>
</dbReference>
<dbReference type="PANTHER" id="PTHR42861">
    <property type="entry name" value="CALCIUM-TRANSPORTING ATPASE"/>
    <property type="match status" value="1"/>
</dbReference>
<dbReference type="Gene3D" id="2.70.150.10">
    <property type="entry name" value="Calcium-transporting ATPase, cytoplasmic transduction domain A"/>
    <property type="match status" value="1"/>
</dbReference>
<feature type="transmembrane region" description="Helical" evidence="8">
    <location>
        <begin position="77"/>
        <end position="94"/>
    </location>
</feature>
<dbReference type="SUPFAM" id="SSF81653">
    <property type="entry name" value="Calcium ATPase, transduction domain A"/>
    <property type="match status" value="1"/>
</dbReference>
<dbReference type="InterPro" id="IPR008250">
    <property type="entry name" value="ATPase_P-typ_transduc_dom_A_sf"/>
</dbReference>
<dbReference type="GO" id="GO:0005524">
    <property type="term" value="F:ATP binding"/>
    <property type="evidence" value="ECO:0007669"/>
    <property type="project" value="UniProtKB-KW"/>
</dbReference>
<dbReference type="AlphaFoldDB" id="A0A2T9WMB7"/>
<evidence type="ECO:0000256" key="7">
    <source>
        <dbReference type="ARBA" id="ARBA00023136"/>
    </source>
</evidence>
<evidence type="ECO:0000313" key="11">
    <source>
        <dbReference type="EMBL" id="PVU68986.1"/>
    </source>
</evidence>
<keyword evidence="5" id="KW-1278">Translocase</keyword>
<dbReference type="InterPro" id="IPR059000">
    <property type="entry name" value="ATPase_P-type_domA"/>
</dbReference>
<dbReference type="GO" id="GO:0016887">
    <property type="term" value="F:ATP hydrolysis activity"/>
    <property type="evidence" value="ECO:0007669"/>
    <property type="project" value="InterPro"/>
</dbReference>
<evidence type="ECO:0000256" key="3">
    <source>
        <dbReference type="ARBA" id="ARBA00022741"/>
    </source>
</evidence>
<dbReference type="Gene3D" id="1.20.1110.10">
    <property type="entry name" value="Calcium-transporting ATPase, transmembrane domain"/>
    <property type="match status" value="1"/>
</dbReference>
<feature type="transmembrane region" description="Helical" evidence="8">
    <location>
        <begin position="237"/>
        <end position="258"/>
    </location>
</feature>
<dbReference type="InterPro" id="IPR023298">
    <property type="entry name" value="ATPase_P-typ_TM_dom_sf"/>
</dbReference>
<reference evidence="11" key="2">
    <citation type="submission" date="2017-05" db="EMBL/GenBank/DDBJ databases">
        <authorList>
            <person name="Song R."/>
            <person name="Chenine A.L."/>
            <person name="Ruprecht R.M."/>
        </authorList>
    </citation>
    <scope>NUCLEOTIDE SEQUENCE</scope>
    <source>
        <strain evidence="11">SCGC AB-777_F03</strain>
    </source>
</reference>
<evidence type="ECO:0000313" key="10">
    <source>
        <dbReference type="EMBL" id="MCC5446979.1"/>
    </source>
</evidence>
<dbReference type="Gene3D" id="3.40.1110.10">
    <property type="entry name" value="Calcium-transporting ATPase, cytoplasmic domain N"/>
    <property type="match status" value="1"/>
</dbReference>
<organism evidence="11">
    <name type="scientific">Nanobsidianus stetteri</name>
    <dbReference type="NCBI Taxonomy" id="1294122"/>
    <lineage>
        <taxon>Archaea</taxon>
        <taxon>Nanobdellota</taxon>
        <taxon>Candidatus Nanoarchaeia</taxon>
        <taxon>Nanoarchaeales</taxon>
        <taxon>Nanopusillaceae</taxon>
        <taxon>Candidatus Nanobsidianus</taxon>
    </lineage>
</organism>
<evidence type="ECO:0000259" key="9">
    <source>
        <dbReference type="SMART" id="SM00831"/>
    </source>
</evidence>
<sequence length="852" mass="98767">MWHSLSIEEVLKRLNTSNKGLDDYEAERRLKIYGENKIRLEKKNFIEIIIEYLKNPFLLLFIVADILSIIFGGISEGSAITLFLILYIISDYLHDKKSEKIIKSLEENIESNVLVIRNGKYEYVKSSKIVPGDIIVLKYGQRAPADIRIIESIDLEVDESSLTGESEPVKKYNTILPKDIPVKERKNMIYQNSYIIKGIAIGVVVETGNNTYYGSIYKNISKQRRSKSLLQEELDKFSYYMIIIISIIVIISFVILLIKNILNLYQLIIFVIALAIVVIPEGLPAALVLIYTISSQKLEKDNIYIKDPNILEDISNIDTAVLDKTGTITYNELIIDKFFYNGKFYDVKYYKDKAEIIYNKKIINIDEVKEFLIFLYNSIEDYLTIDIEKNIGDPINLSIYRLAKYFKISKFLERYSVNYFDPYRKRSSVIVKYNDKKYSIIKGSPSSILSISKYIIINNKIFRIDKYREKIEKIEKEYGKRGYKILAIGIKEIKENEDPEKDITFLGLLFIKDKIRDGVLKYIKELEDLGINIYIVTGDNKDHTLGILKLLKLNYKIIDANEIKKLNENYLYKILKDYHVIVNADPLDKYRIVKTLKDKGHRVLFVGDGTNDAIALKISNVGVSFYNATDIAKDSANVILMDKGIDNITKLIMEGKRIIYNLKVYILVMLSELLGIFLFISIGFFIYNQIFLQALQLLLLNLVIETINSLYMGSSDVKDKKILKKMKVKIFDRSTKLEIIRNMIFIGLTSLIVALATNDNSYIIILFLIATQGILYIHYEKIFSLNITKTKEYYLSIFLSTFITSIFLIGYLREIIQFIIPSLIDIAIFTIVSLYFFFIYWVIERVENVRGI</sequence>
<keyword evidence="3" id="KW-0547">Nucleotide-binding</keyword>
<dbReference type="SFLD" id="SFLDG00002">
    <property type="entry name" value="C1.7:_P-type_atpase_like"/>
    <property type="match status" value="1"/>
</dbReference>
<dbReference type="SFLD" id="SFLDF00027">
    <property type="entry name" value="p-type_atpase"/>
    <property type="match status" value="1"/>
</dbReference>
<dbReference type="EMBL" id="QEFP02000004">
    <property type="protein sequence ID" value="MCC5446979.1"/>
    <property type="molecule type" value="Genomic_DNA"/>
</dbReference>
<keyword evidence="6 8" id="KW-1133">Transmembrane helix</keyword>
<evidence type="ECO:0000256" key="4">
    <source>
        <dbReference type="ARBA" id="ARBA00022840"/>
    </source>
</evidence>
<feature type="transmembrane region" description="Helical" evidence="8">
    <location>
        <begin position="693"/>
        <end position="714"/>
    </location>
</feature>
<dbReference type="NCBIfam" id="TIGR01494">
    <property type="entry name" value="ATPase_P-type"/>
    <property type="match status" value="3"/>
</dbReference>
<feature type="transmembrane region" description="Helical" evidence="8">
    <location>
        <begin position="791"/>
        <end position="812"/>
    </location>
</feature>
<protein>
    <submittedName>
        <fullName evidence="10">HAD-IC family P-type ATPase</fullName>
    </submittedName>
</protein>
<proteinExistence type="predicted"/>
<dbReference type="SUPFAM" id="SSF56784">
    <property type="entry name" value="HAD-like"/>
    <property type="match status" value="1"/>
</dbReference>
<dbReference type="InterPro" id="IPR023214">
    <property type="entry name" value="HAD_sf"/>
</dbReference>
<evidence type="ECO:0000256" key="2">
    <source>
        <dbReference type="ARBA" id="ARBA00022692"/>
    </source>
</evidence>
<evidence type="ECO:0000256" key="5">
    <source>
        <dbReference type="ARBA" id="ARBA00022967"/>
    </source>
</evidence>
<dbReference type="Proteomes" id="UP000245509">
    <property type="component" value="Unassembled WGS sequence"/>
</dbReference>
<feature type="domain" description="Cation-transporting P-type ATPase N-terminal" evidence="9">
    <location>
        <begin position="1"/>
        <end position="73"/>
    </location>
</feature>
<comment type="caution">
    <text evidence="11">The sequence shown here is derived from an EMBL/GenBank/DDBJ whole genome shotgun (WGS) entry which is preliminary data.</text>
</comment>
<dbReference type="GO" id="GO:0016020">
    <property type="term" value="C:membrane"/>
    <property type="evidence" value="ECO:0007669"/>
    <property type="project" value="UniProtKB-SubCell"/>
</dbReference>
<dbReference type="RefSeq" id="WP_228615206.1">
    <property type="nucleotide sequence ID" value="NZ_QEFP02000004.1"/>
</dbReference>
<dbReference type="InterPro" id="IPR001757">
    <property type="entry name" value="P_typ_ATPase"/>
</dbReference>
<reference evidence="10" key="3">
    <citation type="submission" date="2017-05" db="EMBL/GenBank/DDBJ databases">
        <authorList>
            <person name="Munson-Mcgee J.H."/>
        </authorList>
    </citation>
    <scope>NUCLEOTIDE SEQUENCE</scope>
    <source>
        <strain evidence="10">SCGC AB-777_F03</strain>
    </source>
</reference>
<feature type="transmembrane region" description="Helical" evidence="8">
    <location>
        <begin position="762"/>
        <end position="779"/>
    </location>
</feature>
<dbReference type="SFLD" id="SFLDS00003">
    <property type="entry name" value="Haloacid_Dehalogenase"/>
    <property type="match status" value="1"/>
</dbReference>
<dbReference type="SUPFAM" id="SSF81660">
    <property type="entry name" value="Metal cation-transporting ATPase, ATP-binding domain N"/>
    <property type="match status" value="1"/>
</dbReference>
<dbReference type="Pfam" id="PF00690">
    <property type="entry name" value="Cation_ATPase_N"/>
    <property type="match status" value="1"/>
</dbReference>
<evidence type="ECO:0000256" key="8">
    <source>
        <dbReference type="SAM" id="Phobius"/>
    </source>
</evidence>
<feature type="transmembrane region" description="Helical" evidence="8">
    <location>
        <begin position="264"/>
        <end position="291"/>
    </location>
</feature>
<name>A0A2T9WMB7_NANST</name>
<dbReference type="PROSITE" id="PS00154">
    <property type="entry name" value="ATPASE_E1_E2"/>
    <property type="match status" value="1"/>
</dbReference>
<evidence type="ECO:0000256" key="1">
    <source>
        <dbReference type="ARBA" id="ARBA00004141"/>
    </source>
</evidence>